<evidence type="ECO:0000256" key="2">
    <source>
        <dbReference type="SAM" id="SignalP"/>
    </source>
</evidence>
<keyword evidence="2" id="KW-0732">Signal</keyword>
<protein>
    <submittedName>
        <fullName evidence="3">Uncharacterized protein</fullName>
    </submittedName>
</protein>
<reference evidence="3 4" key="1">
    <citation type="submission" date="2017-08" db="EMBL/GenBank/DDBJ databases">
        <title>USMARCv1.0.</title>
        <authorList>
            <person name="Hannum G.I."/>
            <person name="Koren S."/>
            <person name="Schroeder S.G."/>
            <person name="Chin S.C."/>
            <person name="Nonneman D.J."/>
            <person name="Becker S.A."/>
            <person name="Rosen B.D."/>
            <person name="Bickhart D.M."/>
            <person name="Putnam N.H."/>
            <person name="Green R.E."/>
            <person name="Tuggle C.K."/>
            <person name="Liu H."/>
            <person name="Rohrer G.A."/>
            <person name="Warr A."/>
            <person name="Hall R."/>
            <person name="Kim K."/>
            <person name="Hume D.A."/>
            <person name="Talbot R."/>
            <person name="Chow W."/>
            <person name="Howe K."/>
            <person name="Schwartz A.S."/>
            <person name="Watson M."/>
            <person name="Archibald A.L."/>
            <person name="Phillippy A.M."/>
            <person name="Smith T.P.L."/>
        </authorList>
    </citation>
    <scope>NUCLEOTIDE SEQUENCE [LARGE SCALE GENOMIC DNA]</scope>
</reference>
<evidence type="ECO:0000256" key="1">
    <source>
        <dbReference type="SAM" id="MobiDB-lite"/>
    </source>
</evidence>
<sequence length="176" mass="19245">GRPKPYSVLCISTLVTAQATQVSPSPSPSNPSHNKKRTFSPTIAGELPFQYNNRSQEVKIIRRPEALQTVAIKGGKRHLGCIIFAQAQSLVECTHDAWSGGRHLGTMREASDESVAMAERQGHQGVGKSEMWENGDDMKEFVAWVAAVGSHFQGRRWRQSQTCEEGSGSCESCTAL</sequence>
<dbReference type="AlphaFoldDB" id="A0A4X1TFZ0"/>
<organism evidence="3 4">
    <name type="scientific">Sus scrofa</name>
    <name type="common">Pig</name>
    <dbReference type="NCBI Taxonomy" id="9823"/>
    <lineage>
        <taxon>Eukaryota</taxon>
        <taxon>Metazoa</taxon>
        <taxon>Chordata</taxon>
        <taxon>Craniata</taxon>
        <taxon>Vertebrata</taxon>
        <taxon>Euteleostomi</taxon>
        <taxon>Mammalia</taxon>
        <taxon>Eutheria</taxon>
        <taxon>Laurasiatheria</taxon>
        <taxon>Artiodactyla</taxon>
        <taxon>Suina</taxon>
        <taxon>Suidae</taxon>
        <taxon>Sus</taxon>
    </lineage>
</organism>
<accession>A0A4X1TFZ0</accession>
<dbReference type="Proteomes" id="UP000314985">
    <property type="component" value="Chromosome 13"/>
</dbReference>
<feature type="region of interest" description="Disordered" evidence="1">
    <location>
        <begin position="20"/>
        <end position="44"/>
    </location>
</feature>
<feature type="chain" id="PRO_5021481852" evidence="2">
    <location>
        <begin position="20"/>
        <end position="176"/>
    </location>
</feature>
<dbReference type="Ensembl" id="ENSSSCT00070016577.1">
    <property type="protein sequence ID" value="ENSSSCP00070013730.1"/>
    <property type="gene ID" value="ENSSSCG00070008572.1"/>
</dbReference>
<proteinExistence type="predicted"/>
<reference evidence="3" key="2">
    <citation type="submission" date="2025-08" db="UniProtKB">
        <authorList>
            <consortium name="Ensembl"/>
        </authorList>
    </citation>
    <scope>IDENTIFICATION</scope>
</reference>
<name>A0A4X1TFZ0_PIG</name>
<evidence type="ECO:0000313" key="4">
    <source>
        <dbReference type="Proteomes" id="UP000314985"/>
    </source>
</evidence>
<feature type="signal peptide" evidence="2">
    <location>
        <begin position="1"/>
        <end position="19"/>
    </location>
</feature>
<evidence type="ECO:0000313" key="3">
    <source>
        <dbReference type="Ensembl" id="ENSSSCP00070013730.1"/>
    </source>
</evidence>